<dbReference type="Proteomes" id="UP000749646">
    <property type="component" value="Unassembled WGS sequence"/>
</dbReference>
<gene>
    <name evidence="2" type="ORF">BGZ65_006447</name>
</gene>
<accession>A0A9P6JI46</accession>
<keyword evidence="3" id="KW-1185">Reference proteome</keyword>
<evidence type="ECO:0000313" key="2">
    <source>
        <dbReference type="EMBL" id="KAF9979515.1"/>
    </source>
</evidence>
<feature type="compositionally biased region" description="Basic and acidic residues" evidence="1">
    <location>
        <begin position="70"/>
        <end position="88"/>
    </location>
</feature>
<feature type="region of interest" description="Disordered" evidence="1">
    <location>
        <begin position="66"/>
        <end position="88"/>
    </location>
</feature>
<dbReference type="EMBL" id="JAAAHW010004038">
    <property type="protein sequence ID" value="KAF9979515.1"/>
    <property type="molecule type" value="Genomic_DNA"/>
</dbReference>
<reference evidence="2" key="1">
    <citation type="journal article" date="2020" name="Fungal Divers.">
        <title>Resolving the Mortierellaceae phylogeny through synthesis of multi-gene phylogenetics and phylogenomics.</title>
        <authorList>
            <person name="Vandepol N."/>
            <person name="Liber J."/>
            <person name="Desiro A."/>
            <person name="Na H."/>
            <person name="Kennedy M."/>
            <person name="Barry K."/>
            <person name="Grigoriev I.V."/>
            <person name="Miller A.N."/>
            <person name="O'Donnell K."/>
            <person name="Stajich J.E."/>
            <person name="Bonito G."/>
        </authorList>
    </citation>
    <scope>NUCLEOTIDE SEQUENCE</scope>
    <source>
        <strain evidence="2">MES-2147</strain>
    </source>
</reference>
<sequence>MEVLVQIELRKLERARALRPAQQPHRLIHTYMLPRYTPRIIQDYTTAAVISTQEVQKQGKSLIPRVVTSKKADKGKEKEVQKQKAEDW</sequence>
<comment type="caution">
    <text evidence="2">The sequence shown here is derived from an EMBL/GenBank/DDBJ whole genome shotgun (WGS) entry which is preliminary data.</text>
</comment>
<protein>
    <submittedName>
        <fullName evidence="2">Uncharacterized protein</fullName>
    </submittedName>
</protein>
<name>A0A9P6JI46_9FUNG</name>
<evidence type="ECO:0000313" key="3">
    <source>
        <dbReference type="Proteomes" id="UP000749646"/>
    </source>
</evidence>
<evidence type="ECO:0000256" key="1">
    <source>
        <dbReference type="SAM" id="MobiDB-lite"/>
    </source>
</evidence>
<organism evidence="2 3">
    <name type="scientific">Modicella reniformis</name>
    <dbReference type="NCBI Taxonomy" id="1440133"/>
    <lineage>
        <taxon>Eukaryota</taxon>
        <taxon>Fungi</taxon>
        <taxon>Fungi incertae sedis</taxon>
        <taxon>Mucoromycota</taxon>
        <taxon>Mortierellomycotina</taxon>
        <taxon>Mortierellomycetes</taxon>
        <taxon>Mortierellales</taxon>
        <taxon>Mortierellaceae</taxon>
        <taxon>Modicella</taxon>
    </lineage>
</organism>
<dbReference type="AlphaFoldDB" id="A0A9P6JI46"/>
<proteinExistence type="predicted"/>